<evidence type="ECO:0000256" key="6">
    <source>
        <dbReference type="ARBA" id="ARBA00022989"/>
    </source>
</evidence>
<keyword evidence="10" id="KW-1185">Reference proteome</keyword>
<dbReference type="InterPro" id="IPR000522">
    <property type="entry name" value="ABC_transptr_permease_BtuC"/>
</dbReference>
<reference evidence="9 10" key="1">
    <citation type="journal article" date="2019" name="Int. J. Syst. Evol. Microbiol.">
        <title>The Global Catalogue of Microorganisms (GCM) 10K type strain sequencing project: providing services to taxonomists for standard genome sequencing and annotation.</title>
        <authorList>
            <consortium name="The Broad Institute Genomics Platform"/>
            <consortium name="The Broad Institute Genome Sequencing Center for Infectious Disease"/>
            <person name="Wu L."/>
            <person name="Ma J."/>
        </authorList>
    </citation>
    <scope>NUCLEOTIDE SEQUENCE [LARGE SCALE GENOMIC DNA]</scope>
    <source>
        <strain evidence="9 10">JCM 13008</strain>
    </source>
</reference>
<dbReference type="RefSeq" id="WP_343990493.1">
    <property type="nucleotide sequence ID" value="NZ_BAAALG010000001.1"/>
</dbReference>
<protein>
    <submittedName>
        <fullName evidence="9">Iron-enterobactin ABC transporter permease</fullName>
    </submittedName>
</protein>
<evidence type="ECO:0000256" key="3">
    <source>
        <dbReference type="ARBA" id="ARBA00022448"/>
    </source>
</evidence>
<evidence type="ECO:0000313" key="10">
    <source>
        <dbReference type="Proteomes" id="UP001501581"/>
    </source>
</evidence>
<evidence type="ECO:0000256" key="8">
    <source>
        <dbReference type="SAM" id="Phobius"/>
    </source>
</evidence>
<comment type="subcellular location">
    <subcellularLocation>
        <location evidence="1">Cell membrane</location>
        <topology evidence="1">Multi-pass membrane protein</topology>
    </subcellularLocation>
</comment>
<proteinExistence type="inferred from homology"/>
<dbReference type="Proteomes" id="UP001501581">
    <property type="component" value="Unassembled WGS sequence"/>
</dbReference>
<evidence type="ECO:0000256" key="2">
    <source>
        <dbReference type="ARBA" id="ARBA00007935"/>
    </source>
</evidence>
<feature type="transmembrane region" description="Helical" evidence="8">
    <location>
        <begin position="254"/>
        <end position="282"/>
    </location>
</feature>
<comment type="similarity">
    <text evidence="2">Belongs to the binding-protein-dependent transport system permease family. FecCD subfamily.</text>
</comment>
<evidence type="ECO:0000256" key="5">
    <source>
        <dbReference type="ARBA" id="ARBA00022692"/>
    </source>
</evidence>
<comment type="caution">
    <text evidence="9">The sequence shown here is derived from an EMBL/GenBank/DDBJ whole genome shotgun (WGS) entry which is preliminary data.</text>
</comment>
<feature type="transmembrane region" description="Helical" evidence="8">
    <location>
        <begin position="168"/>
        <end position="187"/>
    </location>
</feature>
<dbReference type="SUPFAM" id="SSF81345">
    <property type="entry name" value="ABC transporter involved in vitamin B12 uptake, BtuC"/>
    <property type="match status" value="1"/>
</dbReference>
<feature type="transmembrane region" description="Helical" evidence="8">
    <location>
        <begin position="325"/>
        <end position="344"/>
    </location>
</feature>
<dbReference type="EMBL" id="BAAALG010000001">
    <property type="protein sequence ID" value="GAA1091182.1"/>
    <property type="molecule type" value="Genomic_DNA"/>
</dbReference>
<keyword evidence="6 8" id="KW-1133">Transmembrane helix</keyword>
<feature type="transmembrane region" description="Helical" evidence="8">
    <location>
        <begin position="82"/>
        <end position="100"/>
    </location>
</feature>
<evidence type="ECO:0000256" key="4">
    <source>
        <dbReference type="ARBA" id="ARBA00022475"/>
    </source>
</evidence>
<keyword evidence="3" id="KW-0813">Transport</keyword>
<feature type="transmembrane region" description="Helical" evidence="8">
    <location>
        <begin position="27"/>
        <end position="46"/>
    </location>
</feature>
<evidence type="ECO:0000256" key="1">
    <source>
        <dbReference type="ARBA" id="ARBA00004651"/>
    </source>
</evidence>
<sequence>MSDLSTDRRFWVLDVADRLVRLPRRGLLVGTLLILGIVLVAGWALLSGDYEIGIGQVLAAFSGTADDPLAAYFVTEVRAPRVVAALVVGAALGMSGSIFQVVSGNPLGSPDIIGFTTGAASGALISIVVLDGGPAVIAGGAILGGLGTAALVYALASHHRTVAPYRLVLVGIGIGAALAALNSLLLVRASLTAAQTAAQWLAGSLNAMLWPRVELMCGALVVLAIATLAIARPLQMLAIGDDVARGNGVDVQRVRLLAVLIGVALMATATATAGPIAFVALAAPQISRRLTGRAVPGLVASALTGAFLVLLSDRIAVTVIAPDELAVGVVTGAVGGAYLVVLLVSQWRRK</sequence>
<feature type="transmembrane region" description="Helical" evidence="8">
    <location>
        <begin position="294"/>
        <end position="313"/>
    </location>
</feature>
<gene>
    <name evidence="9" type="primary">fepG_1</name>
    <name evidence="9" type="ORF">GCM10009668_02380</name>
</gene>
<organism evidence="9 10">
    <name type="scientific">Nocardioides dubius</name>
    <dbReference type="NCBI Taxonomy" id="317019"/>
    <lineage>
        <taxon>Bacteria</taxon>
        <taxon>Bacillati</taxon>
        <taxon>Actinomycetota</taxon>
        <taxon>Actinomycetes</taxon>
        <taxon>Propionibacteriales</taxon>
        <taxon>Nocardioidaceae</taxon>
        <taxon>Nocardioides</taxon>
    </lineage>
</organism>
<keyword evidence="7 8" id="KW-0472">Membrane</keyword>
<dbReference type="Gene3D" id="1.10.3470.10">
    <property type="entry name" value="ABC transporter involved in vitamin B12 uptake, BtuC"/>
    <property type="match status" value="1"/>
</dbReference>
<feature type="transmembrane region" description="Helical" evidence="8">
    <location>
        <begin position="112"/>
        <end position="130"/>
    </location>
</feature>
<feature type="transmembrane region" description="Helical" evidence="8">
    <location>
        <begin position="52"/>
        <end position="75"/>
    </location>
</feature>
<evidence type="ECO:0000256" key="7">
    <source>
        <dbReference type="ARBA" id="ARBA00023136"/>
    </source>
</evidence>
<dbReference type="PANTHER" id="PTHR30472:SF24">
    <property type="entry name" value="FERRIC ENTEROBACTIN TRANSPORT SYSTEM PERMEASE PROTEIN FEPG"/>
    <property type="match status" value="1"/>
</dbReference>
<name>A0ABN1TKQ9_9ACTN</name>
<evidence type="ECO:0000313" key="9">
    <source>
        <dbReference type="EMBL" id="GAA1091182.1"/>
    </source>
</evidence>
<keyword evidence="5 8" id="KW-0812">Transmembrane</keyword>
<dbReference type="InterPro" id="IPR037294">
    <property type="entry name" value="ABC_BtuC-like"/>
</dbReference>
<dbReference type="PANTHER" id="PTHR30472">
    <property type="entry name" value="FERRIC ENTEROBACTIN TRANSPORT SYSTEM PERMEASE PROTEIN"/>
    <property type="match status" value="1"/>
</dbReference>
<dbReference type="Pfam" id="PF01032">
    <property type="entry name" value="FecCD"/>
    <property type="match status" value="1"/>
</dbReference>
<feature type="transmembrane region" description="Helical" evidence="8">
    <location>
        <begin position="137"/>
        <end position="156"/>
    </location>
</feature>
<feature type="transmembrane region" description="Helical" evidence="8">
    <location>
        <begin position="215"/>
        <end position="234"/>
    </location>
</feature>
<accession>A0ABN1TKQ9</accession>
<keyword evidence="4" id="KW-1003">Cell membrane</keyword>